<dbReference type="EMBL" id="KZ820068">
    <property type="protein sequence ID" value="PWN49316.1"/>
    <property type="molecule type" value="Genomic_DNA"/>
</dbReference>
<sequence length="797" mass="89016">MTRSRTLSIGSSTREASISRNTQQQGSQPSRQPFEHGQRQRPIRSRQATSDPPHLEPTDSSFSSQSAHDQESGLGRGQADHGHSLDGHRAYPHFPGDKPWSQRGWLYQFKPFRGMYYDLVRRKPFLRSDWSFSFIPSNLYTIVSSVVRMYFINLMPAIAYVLDMNYRTGGSYGVNEVILASALAAIVFSVFSVQPLTFVGVTGLINLVNYTQYDIFVNRYGFDNLSYLRVQAWSLIWSAAFHFVIAIFNICDYTRFITDITTQTFGFYVGVVYIQKGIELLLEEFEPLPLDNATGWLSVTIAILFTVSVYFVSRVGDTSYLPFKLRKAISSYAFAAGCIFWTGFSHFPDYSLRRVPIERLPITKSFFPTLERSWFVDFWNIELKYVFVGAPLGFLITLLFYFDHNVSSVMAQARNFPVRTPAGFHWDFFLLGVTTLVSGLLGLPAPNGLVPQAPVHTESLSVYKQVDVVADEEKGGEYHRRKGDETSSQGQMGKKVKSEKGEEEKERRKKKERVKQHVVNVRVAEQRFSHLLVGLLTLGTMTRPLLVVLGPMPRAVFAGVFILVGWDSVGSNGITARTLAIFQDRRMVSDEQDPLLSVRRSKIALYVGIQWIFFAMTMAISQTIAAIGFPVIIILLIPFRYYLVPRWFSPLELKALDAPTADADVVLASLGHETHRVTGRGVEIALDTGIAGDLYCKVEDGEGVEEEEEGMKGPKDGWLRKREDESVILAGDKRGGGNIAETSHAGSSSGAQDEKRIDDGGGGGSDKKGKGATRTVAIVVENPPRGPGNPPDPVQWR</sequence>
<proteinExistence type="predicted"/>
<protein>
    <submittedName>
        <fullName evidence="1">Uncharacterized protein</fullName>
    </submittedName>
</protein>
<reference evidence="1 2" key="1">
    <citation type="journal article" date="2018" name="Mol. Biol. Evol.">
        <title>Broad Genomic Sampling Reveals a Smut Pathogenic Ancestry of the Fungal Clade Ustilaginomycotina.</title>
        <authorList>
            <person name="Kijpornyongpan T."/>
            <person name="Mondo S.J."/>
            <person name="Barry K."/>
            <person name="Sandor L."/>
            <person name="Lee J."/>
            <person name="Lipzen A."/>
            <person name="Pangilinan J."/>
            <person name="LaButti K."/>
            <person name="Hainaut M."/>
            <person name="Henrissat B."/>
            <person name="Grigoriev I.V."/>
            <person name="Spatafora J.W."/>
            <person name="Aime M.C."/>
        </authorList>
    </citation>
    <scope>NUCLEOTIDE SEQUENCE [LARGE SCALE GENOMIC DNA]</scope>
    <source>
        <strain evidence="1 2">SA 807</strain>
    </source>
</reference>
<evidence type="ECO:0000313" key="1">
    <source>
        <dbReference type="EMBL" id="PWN49316.1"/>
    </source>
</evidence>
<dbReference type="Proteomes" id="UP000245626">
    <property type="component" value="Unassembled WGS sequence"/>
</dbReference>
<name>A0ACD0NU27_9BASI</name>
<organism evidence="1 2">
    <name type="scientific">Violaceomyces palustris</name>
    <dbReference type="NCBI Taxonomy" id="1673888"/>
    <lineage>
        <taxon>Eukaryota</taxon>
        <taxon>Fungi</taxon>
        <taxon>Dikarya</taxon>
        <taxon>Basidiomycota</taxon>
        <taxon>Ustilaginomycotina</taxon>
        <taxon>Ustilaginomycetes</taxon>
        <taxon>Violaceomycetales</taxon>
        <taxon>Violaceomycetaceae</taxon>
        <taxon>Violaceomyces</taxon>
    </lineage>
</organism>
<gene>
    <name evidence="1" type="ORF">IE53DRAFT_388489</name>
</gene>
<evidence type="ECO:0000313" key="2">
    <source>
        <dbReference type="Proteomes" id="UP000245626"/>
    </source>
</evidence>
<accession>A0ACD0NU27</accession>
<keyword evidence="2" id="KW-1185">Reference proteome</keyword>